<sequence>MAIGLIVIGDEILSGKRVDQHFPKVVQLLAARGLQLGWAEYLGDDPERIAATLRRTFATSDIVFSCGGIGATPDDHTRQAAAAALGRPLVLHEEGRRNIEQRILQVAREAGKETDLAAPENLQRLKMAEFAEGASLIPNPYNNVAGFALGTHYFVPGFPVMAWPMIEWVLDTHHAELHNREARAEQAVLVWEAAESALTPLMEELESTFAGIKVFSLPSVGDARTRRHIELGVKGAPDQVGAAFARLRAGLDALHAEYTPVPPPPAV</sequence>
<dbReference type="Pfam" id="PF00994">
    <property type="entry name" value="MoCF_biosynth"/>
    <property type="match status" value="1"/>
</dbReference>
<dbReference type="Proteomes" id="UP001216510">
    <property type="component" value="Chromosome"/>
</dbReference>
<dbReference type="Gene3D" id="3.40.980.10">
    <property type="entry name" value="MoaB/Mog-like domain"/>
    <property type="match status" value="1"/>
</dbReference>
<proteinExistence type="predicted"/>
<dbReference type="InterPro" id="IPR036425">
    <property type="entry name" value="MoaB/Mog-like_dom_sf"/>
</dbReference>
<evidence type="ECO:0000313" key="2">
    <source>
        <dbReference type="EMBL" id="WEF30784.1"/>
    </source>
</evidence>
<dbReference type="InterPro" id="IPR050101">
    <property type="entry name" value="CinA"/>
</dbReference>
<keyword evidence="3" id="KW-1185">Reference proteome</keyword>
<dbReference type="CDD" id="cd00885">
    <property type="entry name" value="cinA"/>
    <property type="match status" value="1"/>
</dbReference>
<name>A0ABY8B8T8_9BURK</name>
<dbReference type="SUPFAM" id="SSF53218">
    <property type="entry name" value="Molybdenum cofactor biosynthesis proteins"/>
    <property type="match status" value="1"/>
</dbReference>
<dbReference type="InterPro" id="IPR001453">
    <property type="entry name" value="MoaB/Mog_dom"/>
</dbReference>
<protein>
    <submittedName>
        <fullName evidence="2">Molybdopterin-binding protein</fullName>
    </submittedName>
</protein>
<dbReference type="PANTHER" id="PTHR13939">
    <property type="entry name" value="NICOTINAMIDE-NUCLEOTIDE AMIDOHYDROLASE PNCC"/>
    <property type="match status" value="1"/>
</dbReference>
<dbReference type="EMBL" id="CP119083">
    <property type="protein sequence ID" value="WEF30784.1"/>
    <property type="molecule type" value="Genomic_DNA"/>
</dbReference>
<gene>
    <name evidence="2" type="ORF">PX653_15010</name>
</gene>
<accession>A0ABY8B8T8</accession>
<organism evidence="2 3">
    <name type="scientific">Pseudoduganella chitinolytica</name>
    <dbReference type="NCBI Taxonomy" id="34070"/>
    <lineage>
        <taxon>Bacteria</taxon>
        <taxon>Pseudomonadati</taxon>
        <taxon>Pseudomonadota</taxon>
        <taxon>Betaproteobacteria</taxon>
        <taxon>Burkholderiales</taxon>
        <taxon>Oxalobacteraceae</taxon>
        <taxon>Telluria group</taxon>
        <taxon>Pseudoduganella</taxon>
    </lineage>
</organism>
<dbReference type="RefSeq" id="WP_277413580.1">
    <property type="nucleotide sequence ID" value="NZ_CP119083.1"/>
</dbReference>
<reference evidence="2 3" key="1">
    <citation type="submission" date="2023-02" db="EMBL/GenBank/DDBJ databases">
        <title>Gemone sequence of Telluria chitinolytica ACM 3522T.</title>
        <authorList>
            <person name="Frediansyah A."/>
            <person name="Miess H."/>
            <person name="Gross H."/>
        </authorList>
    </citation>
    <scope>NUCLEOTIDE SEQUENCE [LARGE SCALE GENOMIC DNA]</scope>
    <source>
        <strain evidence="2 3">ACM 3522</strain>
    </source>
</reference>
<feature type="domain" description="MoaB/Mog" evidence="1">
    <location>
        <begin position="4"/>
        <end position="177"/>
    </location>
</feature>
<evidence type="ECO:0000259" key="1">
    <source>
        <dbReference type="SMART" id="SM00852"/>
    </source>
</evidence>
<dbReference type="PANTHER" id="PTHR13939:SF0">
    <property type="entry name" value="NMN AMIDOHYDROLASE-LIKE PROTEIN YFAY"/>
    <property type="match status" value="1"/>
</dbReference>
<dbReference type="SMART" id="SM00852">
    <property type="entry name" value="MoCF_biosynth"/>
    <property type="match status" value="1"/>
</dbReference>
<evidence type="ECO:0000313" key="3">
    <source>
        <dbReference type="Proteomes" id="UP001216510"/>
    </source>
</evidence>